<dbReference type="Pfam" id="PF13374">
    <property type="entry name" value="TPR_10"/>
    <property type="match status" value="1"/>
</dbReference>
<evidence type="ECO:0000313" key="3">
    <source>
        <dbReference type="EMBL" id="KAL1526801.1"/>
    </source>
</evidence>
<dbReference type="SMART" id="SM00233">
    <property type="entry name" value="PH"/>
    <property type="match status" value="1"/>
</dbReference>
<name>A0AB34K1P2_PRYPA</name>
<dbReference type="InterPro" id="IPR053137">
    <property type="entry name" value="NLR-like"/>
</dbReference>
<proteinExistence type="predicted"/>
<feature type="domain" description="PH" evidence="2">
    <location>
        <begin position="11"/>
        <end position="122"/>
    </location>
</feature>
<reference evidence="3 4" key="1">
    <citation type="journal article" date="2024" name="Science">
        <title>Giant polyketide synthase enzymes in the biosynthesis of giant marine polyether toxins.</title>
        <authorList>
            <person name="Fallon T.R."/>
            <person name="Shende V.V."/>
            <person name="Wierzbicki I.H."/>
            <person name="Pendleton A.L."/>
            <person name="Watervoot N.F."/>
            <person name="Auber R.P."/>
            <person name="Gonzalez D.J."/>
            <person name="Wisecaver J.H."/>
            <person name="Moore B.S."/>
        </authorList>
    </citation>
    <scope>NUCLEOTIDE SEQUENCE [LARGE SCALE GENOMIC DNA]</scope>
    <source>
        <strain evidence="3 4">12B1</strain>
    </source>
</reference>
<evidence type="ECO:0000256" key="1">
    <source>
        <dbReference type="SAM" id="MobiDB-lite"/>
    </source>
</evidence>
<dbReference type="SUPFAM" id="SSF50729">
    <property type="entry name" value="PH domain-like"/>
    <property type="match status" value="1"/>
</dbReference>
<evidence type="ECO:0000313" key="4">
    <source>
        <dbReference type="Proteomes" id="UP001515480"/>
    </source>
</evidence>
<dbReference type="Pfam" id="PF13424">
    <property type="entry name" value="TPR_12"/>
    <property type="match status" value="2"/>
</dbReference>
<feature type="region of interest" description="Disordered" evidence="1">
    <location>
        <begin position="122"/>
        <end position="161"/>
    </location>
</feature>
<gene>
    <name evidence="3" type="ORF">AB1Y20_015495</name>
</gene>
<dbReference type="EMBL" id="JBGBPQ010000003">
    <property type="protein sequence ID" value="KAL1526801.1"/>
    <property type="molecule type" value="Genomic_DNA"/>
</dbReference>
<dbReference type="PANTHER" id="PTHR46082">
    <property type="entry name" value="ATP/GTP-BINDING PROTEIN-RELATED"/>
    <property type="match status" value="1"/>
</dbReference>
<dbReference type="SUPFAM" id="SSF48452">
    <property type="entry name" value="TPR-like"/>
    <property type="match status" value="2"/>
</dbReference>
<evidence type="ECO:0000259" key="2">
    <source>
        <dbReference type="SMART" id="SM00233"/>
    </source>
</evidence>
<comment type="caution">
    <text evidence="3">The sequence shown here is derived from an EMBL/GenBank/DDBJ whole genome shotgun (WGS) entry which is preliminary data.</text>
</comment>
<dbReference type="InterPro" id="IPR001849">
    <property type="entry name" value="PH_domain"/>
</dbReference>
<organism evidence="3 4">
    <name type="scientific">Prymnesium parvum</name>
    <name type="common">Toxic golden alga</name>
    <dbReference type="NCBI Taxonomy" id="97485"/>
    <lineage>
        <taxon>Eukaryota</taxon>
        <taxon>Haptista</taxon>
        <taxon>Haptophyta</taxon>
        <taxon>Prymnesiophyceae</taxon>
        <taxon>Prymnesiales</taxon>
        <taxon>Prymnesiaceae</taxon>
        <taxon>Prymnesium</taxon>
    </lineage>
</organism>
<dbReference type="PANTHER" id="PTHR46082:SF6">
    <property type="entry name" value="AAA+ ATPASE DOMAIN-CONTAINING PROTEIN-RELATED"/>
    <property type="match status" value="1"/>
</dbReference>
<dbReference type="InterPro" id="IPR011990">
    <property type="entry name" value="TPR-like_helical_dom_sf"/>
</dbReference>
<dbReference type="Proteomes" id="UP001515480">
    <property type="component" value="Unassembled WGS sequence"/>
</dbReference>
<feature type="compositionally biased region" description="Basic and acidic residues" evidence="1">
    <location>
        <begin position="134"/>
        <end position="145"/>
    </location>
</feature>
<keyword evidence="4" id="KW-1185">Reference proteome</keyword>
<accession>A0AB34K1P2</accession>
<dbReference type="AlphaFoldDB" id="A0AB34K1P2"/>
<sequence length="500" mass="54572">MLVTFKPTVQPRYRGKLVKAPRRGSLLSKSRTRYFVITEVAIEWFKDENHAKWAVGHPGAAKGRVDLKGATVERIAAYGSGKVPALAILSGRDQLTLWAEKHDSPSVLDEWGAGLVRVIKALEGTPTRPSETNRNFDTDDSRKSDATSAAGCHTLGRSQTSDPNAIAAARHGSQQTCTPTRAQSATAVEATSNNVAVAMPSTALGMAEAEPRLREALRVARENLGDKDPETLTALCNYGRLLQEQGRLSEAEALFIEDVEARREVYGPRHPGTLLSLGHYATVLQLQGKLDEARPICETVLEGRREALGQHHPGTLLAMSNYGRLLQEQGDLAAAEPYLREVLMIRRARLGPRHQATMASIANLGGLLREQGKLEEATVLFREDLDSTLDILGPRHPDTLIAIGNMVDLLRERGELEEACRTLGDAPTIAADELGANHLDTLLLEAKAARLAHARGDMNGESTLQQVLQKIEAKMGKDHPQSRKYRRVLETMGRSSANQA</sequence>
<protein>
    <recommendedName>
        <fullName evidence="2">PH domain-containing protein</fullName>
    </recommendedName>
</protein>
<dbReference type="Gene3D" id="1.25.40.10">
    <property type="entry name" value="Tetratricopeptide repeat domain"/>
    <property type="match status" value="2"/>
</dbReference>